<dbReference type="PANTHER" id="PTHR32024:SF1">
    <property type="entry name" value="KTR SYSTEM POTASSIUM UPTAKE PROTEIN B"/>
    <property type="match status" value="1"/>
</dbReference>
<evidence type="ECO:0000256" key="2">
    <source>
        <dbReference type="ARBA" id="ARBA00022448"/>
    </source>
</evidence>
<feature type="transmembrane region" description="Helical" evidence="8">
    <location>
        <begin position="524"/>
        <end position="547"/>
    </location>
</feature>
<feature type="transmembrane region" description="Helical" evidence="8">
    <location>
        <begin position="472"/>
        <end position="503"/>
    </location>
</feature>
<keyword evidence="10" id="KW-1185">Reference proteome</keyword>
<dbReference type="RefSeq" id="WP_343251226.1">
    <property type="nucleotide sequence ID" value="NZ_HG937516.1"/>
</dbReference>
<keyword evidence="2" id="KW-0813">Transport</keyword>
<comment type="subcellular location">
    <subcellularLocation>
        <location evidence="1">Cell membrane</location>
        <topology evidence="1">Multi-pass membrane protein</topology>
    </subcellularLocation>
</comment>
<feature type="transmembrane region" description="Helical" evidence="8">
    <location>
        <begin position="322"/>
        <end position="348"/>
    </location>
</feature>
<reference evidence="9 10" key="1">
    <citation type="journal article" date="2015" name="Clin. Infect. Dis.">
        <title>Genomic Investigations unmask Mycoplasma amphoriforme, a new respiratory pathogen.</title>
        <authorList>
            <person name="Gillespie S.H."/>
            <person name="Ling C.L."/>
            <person name="Oravcova K."/>
            <person name="Pinheiro M."/>
            <person name="Wells L."/>
            <person name="Bryant J.M."/>
            <person name="McHugh T.D."/>
            <person name="Bebear C."/>
            <person name="Webster D."/>
            <person name="Harris S.R."/>
            <person name="Seth-Smith H.M."/>
            <person name="Thomson N.R."/>
        </authorList>
    </citation>
    <scope>NUCLEOTIDE SEQUENCE [LARGE SCALE GENOMIC DNA]</scope>
    <source>
        <strain evidence="9 10">A39</strain>
    </source>
</reference>
<protein>
    <recommendedName>
        <fullName evidence="11">Potassium uptake protein KtrB</fullName>
    </recommendedName>
</protein>
<dbReference type="GO" id="GO:0005886">
    <property type="term" value="C:plasma membrane"/>
    <property type="evidence" value="ECO:0007669"/>
    <property type="project" value="UniProtKB-SubCell"/>
</dbReference>
<keyword evidence="7 8" id="KW-0472">Membrane</keyword>
<feature type="transmembrane region" description="Helical" evidence="8">
    <location>
        <begin position="592"/>
        <end position="614"/>
    </location>
</feature>
<feature type="transmembrane region" description="Helical" evidence="8">
    <location>
        <begin position="368"/>
        <end position="388"/>
    </location>
</feature>
<evidence type="ECO:0008006" key="11">
    <source>
        <dbReference type="Google" id="ProtNLM"/>
    </source>
</evidence>
<keyword evidence="5 8" id="KW-1133">Transmembrane helix</keyword>
<dbReference type="Pfam" id="PF02386">
    <property type="entry name" value="TrkH"/>
    <property type="match status" value="1"/>
</dbReference>
<feature type="transmembrane region" description="Helical" evidence="8">
    <location>
        <begin position="135"/>
        <end position="158"/>
    </location>
</feature>
<accession>A0A292II39</accession>
<feature type="transmembrane region" description="Helical" evidence="8">
    <location>
        <begin position="39"/>
        <end position="57"/>
    </location>
</feature>
<gene>
    <name evidence="9" type="ORF">MAMA39_04830</name>
</gene>
<dbReference type="EMBL" id="HG937516">
    <property type="protein sequence ID" value="CDN40601.1"/>
    <property type="molecule type" value="Genomic_DNA"/>
</dbReference>
<dbReference type="Proteomes" id="UP000261764">
    <property type="component" value="Chromosome I"/>
</dbReference>
<evidence type="ECO:0000256" key="1">
    <source>
        <dbReference type="ARBA" id="ARBA00004651"/>
    </source>
</evidence>
<evidence type="ECO:0000256" key="7">
    <source>
        <dbReference type="ARBA" id="ARBA00023136"/>
    </source>
</evidence>
<keyword evidence="3" id="KW-1003">Cell membrane</keyword>
<evidence type="ECO:0000313" key="9">
    <source>
        <dbReference type="EMBL" id="CDN40601.1"/>
    </source>
</evidence>
<evidence type="ECO:0000256" key="4">
    <source>
        <dbReference type="ARBA" id="ARBA00022692"/>
    </source>
</evidence>
<proteinExistence type="predicted"/>
<evidence type="ECO:0000256" key="6">
    <source>
        <dbReference type="ARBA" id="ARBA00023065"/>
    </source>
</evidence>
<evidence type="ECO:0000256" key="3">
    <source>
        <dbReference type="ARBA" id="ARBA00022475"/>
    </source>
</evidence>
<sequence length="633" mass="70444">MKKPNFFHFKKNNQKLDRLLKILKVVLWGDTVAQKITHFYVYLILIGAILLYLPISLEKIPPINAKSKIISEDYFDPIRSSSLFNAKIGGFINLDWIKQLQNNPNRFFKIPNHQNLYLVQDVISRAFKIVEVHDYTFWDAIFTAVSAFSDTGLSTVVIRSTYTVFGQVVILLLIQIGGIGFVVIAFLIWKLFRFRVRDESAFSKSIMLQAERGNSKLGGTADTIVVAVVFILIVEIIYAIFYSFYFNFVPAYEQQTLAASSQANDPLTFLASQITVNSTVPIFVNHSPYAIWAGIFNSISAMNNAGFDILGSGSLSAYRNDIHALFLIIVASEFFIGGIGYPVIFEIYEHIKHKKTMPENSVKLRYSIFAKLTLISSLIITTVGFILINSIELTARNGSVAIIRTIAQAAGENKLSLINNFNANTDQLTHAIYGNHPLFNQVWNNLFISFSTRSAGYSTIANDLYTDQTKTVILIMMFIGASPSSTAGGIRTTTLAVMLIAIWSKLRGYKTVRIFKRTIPKNTVNDAFIITIMMAIWLLISALIASLSIDAEQPDAHLTFIDVLYEFSSAFGTVGLSTGAAALVTSIVPTTLIMMMILMIVGQLGVSTTILAAIRKNPRGNTFVYPYEDIKIG</sequence>
<dbReference type="KEGG" id="mamp:MAMA39_04830"/>
<keyword evidence="4 8" id="KW-0812">Transmembrane</keyword>
<dbReference type="InterPro" id="IPR003445">
    <property type="entry name" value="Cat_transpt"/>
</dbReference>
<dbReference type="GO" id="GO:0030001">
    <property type="term" value="P:metal ion transport"/>
    <property type="evidence" value="ECO:0007669"/>
    <property type="project" value="UniProtKB-ARBA"/>
</dbReference>
<feature type="transmembrane region" description="Helical" evidence="8">
    <location>
        <begin position="164"/>
        <end position="189"/>
    </location>
</feature>
<feature type="transmembrane region" description="Helical" evidence="8">
    <location>
        <begin position="224"/>
        <end position="245"/>
    </location>
</feature>
<evidence type="ECO:0000313" key="10">
    <source>
        <dbReference type="Proteomes" id="UP000261764"/>
    </source>
</evidence>
<evidence type="ECO:0000256" key="5">
    <source>
        <dbReference type="ARBA" id="ARBA00022989"/>
    </source>
</evidence>
<organism evidence="9 10">
    <name type="scientific">Mycoplasma amphoriforme A39</name>
    <dbReference type="NCBI Taxonomy" id="572419"/>
    <lineage>
        <taxon>Bacteria</taxon>
        <taxon>Bacillati</taxon>
        <taxon>Mycoplasmatota</taxon>
        <taxon>Mollicutes</taxon>
        <taxon>Mycoplasmataceae</taxon>
        <taxon>Mycoplasma</taxon>
    </lineage>
</organism>
<evidence type="ECO:0000256" key="8">
    <source>
        <dbReference type="SAM" id="Phobius"/>
    </source>
</evidence>
<keyword evidence="6" id="KW-0406">Ion transport</keyword>
<dbReference type="GO" id="GO:0008324">
    <property type="term" value="F:monoatomic cation transmembrane transporter activity"/>
    <property type="evidence" value="ECO:0007669"/>
    <property type="project" value="InterPro"/>
</dbReference>
<dbReference type="PANTHER" id="PTHR32024">
    <property type="entry name" value="TRK SYSTEM POTASSIUM UPTAKE PROTEIN TRKG-RELATED"/>
    <property type="match status" value="1"/>
</dbReference>
<dbReference type="AlphaFoldDB" id="A0A292II39"/>
<name>A0A292II39_9MOLU</name>